<dbReference type="EMBL" id="CP017717">
    <property type="protein sequence ID" value="AQZ71232.1"/>
    <property type="molecule type" value="Genomic_DNA"/>
</dbReference>
<dbReference type="PANTHER" id="PTHR14140">
    <property type="entry name" value="E3 UBIQUITIN-PROTEIN LIGASE UHRF-RELATED"/>
    <property type="match status" value="1"/>
</dbReference>
<protein>
    <recommendedName>
        <fullName evidence="1">YDG domain-containing protein</fullName>
    </recommendedName>
</protein>
<dbReference type="STRING" id="1909395.BKM31_49515"/>
<dbReference type="InterPro" id="IPR003105">
    <property type="entry name" value="SRA_YDG"/>
</dbReference>
<dbReference type="KEGG" id="noa:BKM31_49515"/>
<dbReference type="Pfam" id="PF02182">
    <property type="entry name" value="SAD_SRA"/>
    <property type="match status" value="1"/>
</dbReference>
<dbReference type="GO" id="GO:0044027">
    <property type="term" value="P:negative regulation of gene expression via chromosomal CpG island methylation"/>
    <property type="evidence" value="ECO:0007669"/>
    <property type="project" value="TreeGrafter"/>
</dbReference>
<dbReference type="SMART" id="SM00466">
    <property type="entry name" value="SRA"/>
    <property type="match status" value="1"/>
</dbReference>
<organism evidence="2 3">
    <name type="scientific">[Actinomadura] parvosata subsp. kistnae</name>
    <dbReference type="NCBI Taxonomy" id="1909395"/>
    <lineage>
        <taxon>Bacteria</taxon>
        <taxon>Bacillati</taxon>
        <taxon>Actinomycetota</taxon>
        <taxon>Actinomycetes</taxon>
        <taxon>Streptosporangiales</taxon>
        <taxon>Streptosporangiaceae</taxon>
        <taxon>Nonomuraea</taxon>
    </lineage>
</organism>
<reference evidence="3" key="1">
    <citation type="journal article" date="2017" name="Med. Chem. Commun.">
        <title>Nonomuraea sp. ATCC 55076 harbours the largest actinomycete chromosome to date and the kistamicin biosynthetic gene cluster.</title>
        <authorList>
            <person name="Nazari B."/>
            <person name="Forneris C.C."/>
            <person name="Gibson M.I."/>
            <person name="Moon K."/>
            <person name="Schramma K.R."/>
            <person name="Seyedsayamdost M.R."/>
        </authorList>
    </citation>
    <scope>NUCLEOTIDE SEQUENCE [LARGE SCALE GENOMIC DNA]</scope>
    <source>
        <strain evidence="3">ATCC 55076</strain>
    </source>
</reference>
<name>A0A1V0AMA6_9ACTN</name>
<evidence type="ECO:0000313" key="3">
    <source>
        <dbReference type="Proteomes" id="UP000190797"/>
    </source>
</evidence>
<dbReference type="InterPro" id="IPR015947">
    <property type="entry name" value="PUA-like_sf"/>
</dbReference>
<dbReference type="Gene3D" id="2.30.280.10">
    <property type="entry name" value="SRA-YDG"/>
    <property type="match status" value="1"/>
</dbReference>
<keyword evidence="3" id="KW-1185">Reference proteome</keyword>
<accession>A0A1V0AMA6</accession>
<dbReference type="PANTHER" id="PTHR14140:SF27">
    <property type="entry name" value="OS04G0289800 PROTEIN"/>
    <property type="match status" value="1"/>
</dbReference>
<dbReference type="AlphaFoldDB" id="A0A1V0AMA6"/>
<sequence>MHTELRAGISGNAKEGADSIVVSGGYVDDEDYGDLIIYTGHGGRGDSGRQVADQDINARGNAGLVRTYLEGWPVRVIRGAHKGSPHAPATGYQYGGLYRVDSYGSKVGADGFLIWQFKLVRIPDEEHRKAEDQAKETPGPAPVTTSLVQRVVRSSAVVQQIKDWYGHQCQVCGLILQVQGGYYSEGAHIQALGRPYNGPDVVENVLCLCPNDHVRFDNGAIYLSDDLKVVNAFTGAVEGQLRKHPRHRIGLTYVAQHRARWTTGRPRT</sequence>
<evidence type="ECO:0000259" key="1">
    <source>
        <dbReference type="PROSITE" id="PS51015"/>
    </source>
</evidence>
<dbReference type="SUPFAM" id="SSF88697">
    <property type="entry name" value="PUA domain-like"/>
    <property type="match status" value="1"/>
</dbReference>
<proteinExistence type="predicted"/>
<gene>
    <name evidence="2" type="ORF">BKM31_49515</name>
</gene>
<dbReference type="Proteomes" id="UP000190797">
    <property type="component" value="Chromosome"/>
</dbReference>
<dbReference type="Pfam" id="PF13391">
    <property type="entry name" value="HNH_2"/>
    <property type="match status" value="1"/>
</dbReference>
<dbReference type="InterPro" id="IPR036987">
    <property type="entry name" value="SRA-YDG_sf"/>
</dbReference>
<dbReference type="GO" id="GO:0061630">
    <property type="term" value="F:ubiquitin protein ligase activity"/>
    <property type="evidence" value="ECO:0007669"/>
    <property type="project" value="TreeGrafter"/>
</dbReference>
<dbReference type="InterPro" id="IPR003615">
    <property type="entry name" value="HNH_nuc"/>
</dbReference>
<feature type="domain" description="YDG" evidence="1">
    <location>
        <begin position="1"/>
        <end position="121"/>
    </location>
</feature>
<dbReference type="PROSITE" id="PS51015">
    <property type="entry name" value="YDG"/>
    <property type="match status" value="1"/>
</dbReference>
<dbReference type="InterPro" id="IPR045134">
    <property type="entry name" value="UHRF1/2-like"/>
</dbReference>
<dbReference type="GO" id="GO:0016567">
    <property type="term" value="P:protein ubiquitination"/>
    <property type="evidence" value="ECO:0007669"/>
    <property type="project" value="TreeGrafter"/>
</dbReference>
<evidence type="ECO:0000313" key="2">
    <source>
        <dbReference type="EMBL" id="AQZ71232.1"/>
    </source>
</evidence>